<dbReference type="EMBL" id="MNCJ02000318">
    <property type="protein sequence ID" value="KAF5814820.1"/>
    <property type="molecule type" value="Genomic_DNA"/>
</dbReference>
<evidence type="ECO:0000313" key="9">
    <source>
        <dbReference type="Proteomes" id="UP000215914"/>
    </source>
</evidence>
<comment type="caution">
    <text evidence="8">The sequence shown here is derived from an EMBL/GenBank/DDBJ whole genome shotgun (WGS) entry which is preliminary data.</text>
</comment>
<dbReference type="AlphaFoldDB" id="A0A9K3NWP2"/>
<keyword evidence="5" id="KW-0539">Nucleus</keyword>
<dbReference type="InterPro" id="IPR015300">
    <property type="entry name" value="DNA-bd_pseudobarrel_sf"/>
</dbReference>
<comment type="subcellular location">
    <subcellularLocation>
        <location evidence="1">Nucleus</location>
    </subcellularLocation>
</comment>
<reference evidence="8" key="2">
    <citation type="submission" date="2020-06" db="EMBL/GenBank/DDBJ databases">
        <title>Helianthus annuus Genome sequencing and assembly Release 2.</title>
        <authorList>
            <person name="Gouzy J."/>
            <person name="Langlade N."/>
            <person name="Munos S."/>
        </authorList>
    </citation>
    <scope>NUCLEOTIDE SEQUENCE</scope>
    <source>
        <tissue evidence="8">Leaves</tissue>
    </source>
</reference>
<evidence type="ECO:0000256" key="1">
    <source>
        <dbReference type="ARBA" id="ARBA00004123"/>
    </source>
</evidence>
<evidence type="ECO:0000256" key="6">
    <source>
        <dbReference type="SAM" id="MobiDB-lite"/>
    </source>
</evidence>
<dbReference type="Proteomes" id="UP000215914">
    <property type="component" value="Unassembled WGS sequence"/>
</dbReference>
<keyword evidence="2" id="KW-0805">Transcription regulation</keyword>
<dbReference type="GO" id="GO:0005634">
    <property type="term" value="C:nucleus"/>
    <property type="evidence" value="ECO:0007669"/>
    <property type="project" value="UniProtKB-SubCell"/>
</dbReference>
<evidence type="ECO:0000256" key="2">
    <source>
        <dbReference type="ARBA" id="ARBA00023015"/>
    </source>
</evidence>
<keyword evidence="4" id="KW-0804">Transcription</keyword>
<protein>
    <submittedName>
        <fullName evidence="8">Transcription factor B3-Domain family</fullName>
    </submittedName>
</protein>
<dbReference type="GO" id="GO:0003677">
    <property type="term" value="F:DNA binding"/>
    <property type="evidence" value="ECO:0007669"/>
    <property type="project" value="UniProtKB-KW"/>
</dbReference>
<accession>A0A9K3NWP2</accession>
<evidence type="ECO:0000259" key="7">
    <source>
        <dbReference type="PROSITE" id="PS50863"/>
    </source>
</evidence>
<gene>
    <name evidence="8" type="ORF">HanXRQr2_Chr03g0115441</name>
</gene>
<reference evidence="8" key="1">
    <citation type="journal article" date="2017" name="Nature">
        <title>The sunflower genome provides insights into oil metabolism, flowering and Asterid evolution.</title>
        <authorList>
            <person name="Badouin H."/>
            <person name="Gouzy J."/>
            <person name="Grassa C.J."/>
            <person name="Murat F."/>
            <person name="Staton S.E."/>
            <person name="Cottret L."/>
            <person name="Lelandais-Briere C."/>
            <person name="Owens G.L."/>
            <person name="Carrere S."/>
            <person name="Mayjonade B."/>
            <person name="Legrand L."/>
            <person name="Gill N."/>
            <person name="Kane N.C."/>
            <person name="Bowers J.E."/>
            <person name="Hubner S."/>
            <person name="Bellec A."/>
            <person name="Berard A."/>
            <person name="Berges H."/>
            <person name="Blanchet N."/>
            <person name="Boniface M.C."/>
            <person name="Brunel D."/>
            <person name="Catrice O."/>
            <person name="Chaidir N."/>
            <person name="Claudel C."/>
            <person name="Donnadieu C."/>
            <person name="Faraut T."/>
            <person name="Fievet G."/>
            <person name="Helmstetter N."/>
            <person name="King M."/>
            <person name="Knapp S.J."/>
            <person name="Lai Z."/>
            <person name="Le Paslier M.C."/>
            <person name="Lippi Y."/>
            <person name="Lorenzon L."/>
            <person name="Mandel J.R."/>
            <person name="Marage G."/>
            <person name="Marchand G."/>
            <person name="Marquand E."/>
            <person name="Bret-Mestries E."/>
            <person name="Morien E."/>
            <person name="Nambeesan S."/>
            <person name="Nguyen T."/>
            <person name="Pegot-Espagnet P."/>
            <person name="Pouilly N."/>
            <person name="Raftis F."/>
            <person name="Sallet E."/>
            <person name="Schiex T."/>
            <person name="Thomas J."/>
            <person name="Vandecasteele C."/>
            <person name="Vares D."/>
            <person name="Vear F."/>
            <person name="Vautrin S."/>
            <person name="Crespi M."/>
            <person name="Mangin B."/>
            <person name="Burke J.M."/>
            <person name="Salse J."/>
            <person name="Munos S."/>
            <person name="Vincourt P."/>
            <person name="Rieseberg L.H."/>
            <person name="Langlade N.B."/>
        </authorList>
    </citation>
    <scope>NUCLEOTIDE SEQUENCE</scope>
    <source>
        <tissue evidence="8">Leaves</tissue>
    </source>
</reference>
<sequence>MSVMADKFFNEFYGKNFKGGMAKVYFGQRFWNVRLEGSSEGGYFKAGWSKVVEEVPLDTDYFLVFTRLDSMTFDVSVFNPDTGTEVFLKKSTADDDMIVESNLPDDVCEDDREGNQEDVSIEVVHS</sequence>
<proteinExistence type="predicted"/>
<keyword evidence="9" id="KW-1185">Reference proteome</keyword>
<dbReference type="SUPFAM" id="SSF101936">
    <property type="entry name" value="DNA-binding pseudobarrel domain"/>
    <property type="match status" value="1"/>
</dbReference>
<dbReference type="InterPro" id="IPR003340">
    <property type="entry name" value="B3_DNA-bd"/>
</dbReference>
<feature type="domain" description="TF-B3" evidence="7">
    <location>
        <begin position="1"/>
        <end position="81"/>
    </location>
</feature>
<name>A0A9K3NWP2_HELAN</name>
<keyword evidence="3" id="KW-0238">DNA-binding</keyword>
<dbReference type="Gramene" id="mRNA:HanXRQr2_Chr03g0115441">
    <property type="protein sequence ID" value="mRNA:HanXRQr2_Chr03g0115441"/>
    <property type="gene ID" value="HanXRQr2_Chr03g0115441"/>
</dbReference>
<organism evidence="8 9">
    <name type="scientific">Helianthus annuus</name>
    <name type="common">Common sunflower</name>
    <dbReference type="NCBI Taxonomy" id="4232"/>
    <lineage>
        <taxon>Eukaryota</taxon>
        <taxon>Viridiplantae</taxon>
        <taxon>Streptophyta</taxon>
        <taxon>Embryophyta</taxon>
        <taxon>Tracheophyta</taxon>
        <taxon>Spermatophyta</taxon>
        <taxon>Magnoliopsida</taxon>
        <taxon>eudicotyledons</taxon>
        <taxon>Gunneridae</taxon>
        <taxon>Pentapetalae</taxon>
        <taxon>asterids</taxon>
        <taxon>campanulids</taxon>
        <taxon>Asterales</taxon>
        <taxon>Asteraceae</taxon>
        <taxon>Asteroideae</taxon>
        <taxon>Heliantheae alliance</taxon>
        <taxon>Heliantheae</taxon>
        <taxon>Helianthus</taxon>
    </lineage>
</organism>
<evidence type="ECO:0000256" key="3">
    <source>
        <dbReference type="ARBA" id="ARBA00023125"/>
    </source>
</evidence>
<dbReference type="Gene3D" id="2.40.330.10">
    <property type="entry name" value="DNA-binding pseudobarrel domain"/>
    <property type="match status" value="1"/>
</dbReference>
<evidence type="ECO:0000256" key="5">
    <source>
        <dbReference type="ARBA" id="ARBA00023242"/>
    </source>
</evidence>
<dbReference type="PROSITE" id="PS50863">
    <property type="entry name" value="B3"/>
    <property type="match status" value="1"/>
</dbReference>
<feature type="region of interest" description="Disordered" evidence="6">
    <location>
        <begin position="105"/>
        <end position="126"/>
    </location>
</feature>
<evidence type="ECO:0000313" key="8">
    <source>
        <dbReference type="EMBL" id="KAF5814820.1"/>
    </source>
</evidence>
<evidence type="ECO:0000256" key="4">
    <source>
        <dbReference type="ARBA" id="ARBA00023163"/>
    </source>
</evidence>